<feature type="non-terminal residue" evidence="1">
    <location>
        <position position="124"/>
    </location>
</feature>
<reference evidence="1" key="1">
    <citation type="journal article" date="2014" name="Front. Microbiol.">
        <title>High frequency of phylogenetically diverse reductive dehalogenase-homologous genes in deep subseafloor sedimentary metagenomes.</title>
        <authorList>
            <person name="Kawai M."/>
            <person name="Futagami T."/>
            <person name="Toyoda A."/>
            <person name="Takaki Y."/>
            <person name="Nishi S."/>
            <person name="Hori S."/>
            <person name="Arai W."/>
            <person name="Tsubouchi T."/>
            <person name="Morono Y."/>
            <person name="Uchiyama I."/>
            <person name="Ito T."/>
            <person name="Fujiyama A."/>
            <person name="Inagaki F."/>
            <person name="Takami H."/>
        </authorList>
    </citation>
    <scope>NUCLEOTIDE SEQUENCE</scope>
    <source>
        <strain evidence="1">Expedition CK06-06</strain>
    </source>
</reference>
<gene>
    <name evidence="1" type="ORF">S12H4_37377</name>
</gene>
<comment type="caution">
    <text evidence="1">The sequence shown here is derived from an EMBL/GenBank/DDBJ whole genome shotgun (WGS) entry which is preliminary data.</text>
</comment>
<organism evidence="1">
    <name type="scientific">marine sediment metagenome</name>
    <dbReference type="NCBI Taxonomy" id="412755"/>
    <lineage>
        <taxon>unclassified sequences</taxon>
        <taxon>metagenomes</taxon>
        <taxon>ecological metagenomes</taxon>
    </lineage>
</organism>
<dbReference type="SUPFAM" id="SSF51126">
    <property type="entry name" value="Pectin lyase-like"/>
    <property type="match status" value="1"/>
</dbReference>
<protein>
    <submittedName>
        <fullName evidence="1">Uncharacterized protein</fullName>
    </submittedName>
</protein>
<accession>X1V2E1</accession>
<sequence length="124" mass="14078">MGHDNLPDGNRFYDAVIQDNTKVKIPIVAEPSYVYVDDDFNQTTPGWGYDHFDKIQHGIDAVNYDGNVYVYNGTYYENIIVDKTINLTGEIREGTVIDGLNNYIVVHILSEKISLQNFTIRNSG</sequence>
<dbReference type="InterPro" id="IPR012334">
    <property type="entry name" value="Pectin_lyas_fold"/>
</dbReference>
<dbReference type="AlphaFoldDB" id="X1V2E1"/>
<dbReference type="InterPro" id="IPR011050">
    <property type="entry name" value="Pectin_lyase_fold/virulence"/>
</dbReference>
<evidence type="ECO:0000313" key="1">
    <source>
        <dbReference type="EMBL" id="GAI98819.1"/>
    </source>
</evidence>
<dbReference type="EMBL" id="BARW01022384">
    <property type="protein sequence ID" value="GAI98819.1"/>
    <property type="molecule type" value="Genomic_DNA"/>
</dbReference>
<name>X1V2E1_9ZZZZ</name>
<proteinExistence type="predicted"/>
<dbReference type="Gene3D" id="2.160.20.10">
    <property type="entry name" value="Single-stranded right-handed beta-helix, Pectin lyase-like"/>
    <property type="match status" value="1"/>
</dbReference>